<keyword evidence="4" id="KW-1185">Reference proteome</keyword>
<dbReference type="InterPro" id="IPR010872">
    <property type="entry name" value="MDMPI_C-term_domain"/>
</dbReference>
<sequence>MDLSAHVTALAEATGRFARDAQAAGLDARVPTCPGWSVRDLIAHQGMVHRWATAQVLGNSAGIEVPAAFEEEGLAHADPVSWLVEGSSALIAALAAAPADLEAFVFLADAPAPREFWARRQCHETTIHAADALSARIGGMPSARLSEVSSPVAVDGLDELLTGFLPRPKSKLRTQQPVRVAVRPTDVDRAWIVEVRAEQPAATRHTAEAVELDDADVTFRGTAADLCLGLWNRGDEVTTDDEAMLARWRELARVTWG</sequence>
<dbReference type="InterPro" id="IPR017517">
    <property type="entry name" value="Maleyloyr_isom"/>
</dbReference>
<comment type="caution">
    <text evidence="3">The sequence shown here is derived from an EMBL/GenBank/DDBJ whole genome shotgun (WGS) entry which is preliminary data.</text>
</comment>
<reference evidence="3 4" key="1">
    <citation type="submission" date="2013-08" db="EMBL/GenBank/DDBJ databases">
        <title>The genome sequence of Knoellia sinensis.</title>
        <authorList>
            <person name="Zhu W."/>
            <person name="Wang G."/>
        </authorList>
    </citation>
    <scope>NUCLEOTIDE SEQUENCE [LARGE SCALE GENOMIC DNA]</scope>
    <source>
        <strain evidence="3 4">KCTC 19936</strain>
    </source>
</reference>
<protein>
    <recommendedName>
        <fullName evidence="5">Mycothiol-dependent maleylpyruvate isomerase metal-binding domain-containing protein</fullName>
    </recommendedName>
</protein>
<dbReference type="Proteomes" id="UP000030002">
    <property type="component" value="Unassembled WGS sequence"/>
</dbReference>
<dbReference type="RefSeq" id="WP_035916538.1">
    <property type="nucleotide sequence ID" value="NZ_AVPJ01000008.1"/>
</dbReference>
<dbReference type="eggNOG" id="COG0511">
    <property type="taxonomic scope" value="Bacteria"/>
</dbReference>
<dbReference type="PANTHER" id="PTHR40758:SF1">
    <property type="entry name" value="CONSERVED PROTEIN"/>
    <property type="match status" value="1"/>
</dbReference>
<dbReference type="Pfam" id="PF07398">
    <property type="entry name" value="MDMPI_C"/>
    <property type="match status" value="1"/>
</dbReference>
<dbReference type="EMBL" id="AVPJ01000008">
    <property type="protein sequence ID" value="KGN32068.1"/>
    <property type="molecule type" value="Genomic_DNA"/>
</dbReference>
<dbReference type="SUPFAM" id="SSF109854">
    <property type="entry name" value="DinB/YfiT-like putative metalloenzymes"/>
    <property type="match status" value="1"/>
</dbReference>
<dbReference type="STRING" id="1385520.N802_10730"/>
<dbReference type="NCBIfam" id="TIGR03083">
    <property type="entry name" value="maleylpyruvate isomerase family mycothiol-dependent enzyme"/>
    <property type="match status" value="1"/>
</dbReference>
<dbReference type="GO" id="GO:0005886">
    <property type="term" value="C:plasma membrane"/>
    <property type="evidence" value="ECO:0007669"/>
    <property type="project" value="TreeGrafter"/>
</dbReference>
<gene>
    <name evidence="3" type="ORF">N802_10730</name>
</gene>
<dbReference type="GO" id="GO:0046872">
    <property type="term" value="F:metal ion binding"/>
    <property type="evidence" value="ECO:0007669"/>
    <property type="project" value="InterPro"/>
</dbReference>
<dbReference type="InterPro" id="IPR034660">
    <property type="entry name" value="DinB/YfiT-like"/>
</dbReference>
<feature type="domain" description="Mycothiol-dependent maleylpyruvate isomerase metal-binding" evidence="2">
    <location>
        <begin position="8"/>
        <end position="132"/>
    </location>
</feature>
<dbReference type="Pfam" id="PF11716">
    <property type="entry name" value="MDMPI_N"/>
    <property type="match status" value="1"/>
</dbReference>
<dbReference type="PANTHER" id="PTHR40758">
    <property type="entry name" value="CONSERVED PROTEIN"/>
    <property type="match status" value="1"/>
</dbReference>
<feature type="domain" description="MDMPI C-terminal" evidence="1">
    <location>
        <begin position="152"/>
        <end position="238"/>
    </location>
</feature>
<evidence type="ECO:0000313" key="3">
    <source>
        <dbReference type="EMBL" id="KGN32068.1"/>
    </source>
</evidence>
<proteinExistence type="predicted"/>
<evidence type="ECO:0008006" key="5">
    <source>
        <dbReference type="Google" id="ProtNLM"/>
    </source>
</evidence>
<evidence type="ECO:0000259" key="2">
    <source>
        <dbReference type="Pfam" id="PF11716"/>
    </source>
</evidence>
<organism evidence="3 4">
    <name type="scientific">Knoellia sinensis KCTC 19936</name>
    <dbReference type="NCBI Taxonomy" id="1385520"/>
    <lineage>
        <taxon>Bacteria</taxon>
        <taxon>Bacillati</taxon>
        <taxon>Actinomycetota</taxon>
        <taxon>Actinomycetes</taxon>
        <taxon>Micrococcales</taxon>
        <taxon>Intrasporangiaceae</taxon>
        <taxon>Knoellia</taxon>
    </lineage>
</organism>
<dbReference type="InterPro" id="IPR024344">
    <property type="entry name" value="MDMPI_metal-binding"/>
</dbReference>
<accession>A0A0A0J4F7</accession>
<dbReference type="AlphaFoldDB" id="A0A0A0J4F7"/>
<evidence type="ECO:0000259" key="1">
    <source>
        <dbReference type="Pfam" id="PF07398"/>
    </source>
</evidence>
<name>A0A0A0J4F7_9MICO</name>
<evidence type="ECO:0000313" key="4">
    <source>
        <dbReference type="Proteomes" id="UP000030002"/>
    </source>
</evidence>